<dbReference type="PATRIC" id="fig|292563.3.peg.2511"/>
<reference evidence="2" key="1">
    <citation type="journal article" date="2013" name="Proc. Natl. Acad. Sci. U.S.A.">
        <title>Improving the coverage of the cyanobacterial phylum using diversity-driven genome sequencing.</title>
        <authorList>
            <person name="Shih P.M."/>
            <person name="Wu D."/>
            <person name="Latifi A."/>
            <person name="Axen S.D."/>
            <person name="Fewer D.P."/>
            <person name="Talla E."/>
            <person name="Calteau A."/>
            <person name="Cai F."/>
            <person name="Tandeau de Marsac N."/>
            <person name="Rippka R."/>
            <person name="Herdman M."/>
            <person name="Sivonen K."/>
            <person name="Coursin T."/>
            <person name="Laurent T."/>
            <person name="Goodwin L."/>
            <person name="Nolan M."/>
            <person name="Davenport K.W."/>
            <person name="Han C.S."/>
            <person name="Rubin E.M."/>
            <person name="Eisen J.A."/>
            <person name="Woyke T."/>
            <person name="Gugger M."/>
            <person name="Kerfeld C.A."/>
        </authorList>
    </citation>
    <scope>NUCLEOTIDE SEQUENCE [LARGE SCALE GENOMIC DNA]</scope>
    <source>
        <strain evidence="2">ATCC 29140 / PCC 7202</strain>
    </source>
</reference>
<evidence type="ECO:0000313" key="2">
    <source>
        <dbReference type="Proteomes" id="UP000010483"/>
    </source>
</evidence>
<dbReference type="KEGG" id="csn:Cyast_2405"/>
<dbReference type="STRING" id="292563.Cyast_2405"/>
<keyword evidence="2" id="KW-1185">Reference proteome</keyword>
<dbReference type="AlphaFoldDB" id="K9YN38"/>
<protein>
    <recommendedName>
        <fullName evidence="3">DUF2605 domain-containing protein</fullName>
    </recommendedName>
</protein>
<organism evidence="1 2">
    <name type="scientific">Cyanobacterium stanieri (strain ATCC 29140 / PCC 7202)</name>
    <dbReference type="NCBI Taxonomy" id="292563"/>
    <lineage>
        <taxon>Bacteria</taxon>
        <taxon>Bacillati</taxon>
        <taxon>Cyanobacteriota</taxon>
        <taxon>Cyanophyceae</taxon>
        <taxon>Oscillatoriophycideae</taxon>
        <taxon>Chroococcales</taxon>
        <taxon>Geminocystaceae</taxon>
        <taxon>Cyanobacterium</taxon>
    </lineage>
</organism>
<dbReference type="eggNOG" id="ENOG5032RTW">
    <property type="taxonomic scope" value="Bacteria"/>
</dbReference>
<dbReference type="Pfam" id="PF10792">
    <property type="entry name" value="DUF2605"/>
    <property type="match status" value="1"/>
</dbReference>
<dbReference type="EMBL" id="CP003940">
    <property type="protein sequence ID" value="AFZ48351.1"/>
    <property type="molecule type" value="Genomic_DNA"/>
</dbReference>
<sequence>MQPSQPTEKELLAKVLVPLLEDFQYWFSRSLSLLESERITFLSEQEQNDLIARIKSSQEEVRTASMLFRVTDGQAGVDTKVLMPWHSLVAECWSVARRWRQEKGQN</sequence>
<evidence type="ECO:0008006" key="3">
    <source>
        <dbReference type="Google" id="ProtNLM"/>
    </source>
</evidence>
<name>K9YN38_CYASC</name>
<accession>K9YN38</accession>
<dbReference type="InterPro" id="IPR019728">
    <property type="entry name" value="DUF2605"/>
</dbReference>
<dbReference type="BioCyc" id="CSTA292563:G1353-2408-MONOMER"/>
<dbReference type="HOGENOM" id="CLU_169604_0_0_3"/>
<evidence type="ECO:0000313" key="1">
    <source>
        <dbReference type="EMBL" id="AFZ48351.1"/>
    </source>
</evidence>
<dbReference type="Proteomes" id="UP000010483">
    <property type="component" value="Chromosome"/>
</dbReference>
<proteinExistence type="predicted"/>
<gene>
    <name evidence="1" type="ordered locus">Cyast_2405</name>
</gene>